<protein>
    <submittedName>
        <fullName evidence="2">YdcF family protein</fullName>
    </submittedName>
</protein>
<dbReference type="PANTHER" id="PTHR30336:SF4">
    <property type="entry name" value="ENVELOPE BIOGENESIS FACTOR ELYC"/>
    <property type="match status" value="1"/>
</dbReference>
<comment type="caution">
    <text evidence="2">The sequence shown here is derived from an EMBL/GenBank/DDBJ whole genome shotgun (WGS) entry which is preliminary data.</text>
</comment>
<name>A0ABS7KYZ9_CLOSR</name>
<reference evidence="2 3" key="1">
    <citation type="journal article" date="2021" name="Cell Host Microbe">
        <title>in vivo commensal control of Clostridioides difficile virulence.</title>
        <authorList>
            <person name="Girinathan B.P."/>
            <person name="Dibenedetto N."/>
            <person name="Worley J.N."/>
            <person name="Peltier J."/>
            <person name="Arrieta-Ortiz M.L."/>
            <person name="Rupa Christinal Immanuel S."/>
            <person name="Lavin R."/>
            <person name="Delaney M.L."/>
            <person name="Cummins C."/>
            <person name="Hoffmann M."/>
            <person name="Luo Y."/>
            <person name="Gonzalez-Escalona N."/>
            <person name="Allard M."/>
            <person name="Onderdonk A.B."/>
            <person name="Gerber G.K."/>
            <person name="Sonenshein A.L."/>
            <person name="Baliga N."/>
            <person name="Dupuy B."/>
            <person name="Bry L."/>
        </authorList>
    </citation>
    <scope>NUCLEOTIDE SEQUENCE [LARGE SCALE GENOMIC DNA]</scope>
    <source>
        <strain evidence="2 3">DSM 599</strain>
    </source>
</reference>
<dbReference type="Proteomes" id="UP001299068">
    <property type="component" value="Unassembled WGS sequence"/>
</dbReference>
<evidence type="ECO:0000259" key="1">
    <source>
        <dbReference type="Pfam" id="PF02698"/>
    </source>
</evidence>
<dbReference type="Pfam" id="PF02698">
    <property type="entry name" value="DUF218"/>
    <property type="match status" value="1"/>
</dbReference>
<accession>A0ABS7KYZ9</accession>
<organism evidence="2 3">
    <name type="scientific">Clostridium sardiniense</name>
    <name type="common">Clostridium absonum</name>
    <dbReference type="NCBI Taxonomy" id="29369"/>
    <lineage>
        <taxon>Bacteria</taxon>
        <taxon>Bacillati</taxon>
        <taxon>Bacillota</taxon>
        <taxon>Clostridia</taxon>
        <taxon>Eubacteriales</taxon>
        <taxon>Clostridiaceae</taxon>
        <taxon>Clostridium</taxon>
    </lineage>
</organism>
<evidence type="ECO:0000313" key="3">
    <source>
        <dbReference type="Proteomes" id="UP001299068"/>
    </source>
</evidence>
<dbReference type="EMBL" id="JAIKTU010000008">
    <property type="protein sequence ID" value="MBY0756040.1"/>
    <property type="molecule type" value="Genomic_DNA"/>
</dbReference>
<evidence type="ECO:0000313" key="2">
    <source>
        <dbReference type="EMBL" id="MBY0756040.1"/>
    </source>
</evidence>
<dbReference type="InterPro" id="IPR003848">
    <property type="entry name" value="DUF218"/>
</dbReference>
<dbReference type="PANTHER" id="PTHR30336">
    <property type="entry name" value="INNER MEMBRANE PROTEIN, PROBABLE PERMEASE"/>
    <property type="match status" value="1"/>
</dbReference>
<dbReference type="InterPro" id="IPR014729">
    <property type="entry name" value="Rossmann-like_a/b/a_fold"/>
</dbReference>
<keyword evidence="3" id="KW-1185">Reference proteome</keyword>
<dbReference type="InterPro" id="IPR051599">
    <property type="entry name" value="Cell_Envelope_Assoc"/>
</dbReference>
<dbReference type="Gene3D" id="3.40.50.620">
    <property type="entry name" value="HUPs"/>
    <property type="match status" value="1"/>
</dbReference>
<proteinExistence type="predicted"/>
<sequence length="181" mass="20745">MIFIAFITITILIVLDIIITSYRSRGEKSDVIVVLGCNLDSFFMSQRIEKTIELYKNNIAQHIIVTGKGRGEITEALGMKEKLIALGIPSEYIYVEEKAINTYDNLKFSKNIMDINNFKSAVIVSDGYHLARIKMICRNIKLKATFEGRNCSYYGRYEVFAIIREIPAYIKDLIISFVHTK</sequence>
<feature type="domain" description="DUF218" evidence="1">
    <location>
        <begin position="30"/>
        <end position="144"/>
    </location>
</feature>
<dbReference type="RefSeq" id="WP_221861348.1">
    <property type="nucleotide sequence ID" value="NZ_JAIKTU010000008.1"/>
</dbReference>
<dbReference type="CDD" id="cd06259">
    <property type="entry name" value="YdcF-like"/>
    <property type="match status" value="1"/>
</dbReference>
<gene>
    <name evidence="2" type="ORF">K5V21_11335</name>
</gene>